<dbReference type="EMBL" id="UINC01004618">
    <property type="protein sequence ID" value="SVA15669.1"/>
    <property type="molecule type" value="Genomic_DNA"/>
</dbReference>
<comment type="similarity">
    <text evidence="1">Belongs to the enoyl-CoA hydratase/isomerase family.</text>
</comment>
<protein>
    <recommendedName>
        <fullName evidence="3">Enoyl-CoA hydratase</fullName>
    </recommendedName>
</protein>
<dbReference type="Pfam" id="PF00378">
    <property type="entry name" value="ECH_1"/>
    <property type="match status" value="1"/>
</dbReference>
<evidence type="ECO:0000256" key="1">
    <source>
        <dbReference type="ARBA" id="ARBA00005254"/>
    </source>
</evidence>
<accession>A0A381TIL4</accession>
<evidence type="ECO:0000313" key="2">
    <source>
        <dbReference type="EMBL" id="SVA15669.1"/>
    </source>
</evidence>
<sequence>VATTDATLYAVKNGAAWITLNRPENRNALSAILVLELYEHLLVANDDPEVRCIVITGTDPAFCAGADLKSPPGESIEGRKSVPYPQVLTQILESDKPVIAAVNGAAFAGGLGLVGAADIVIAREDVQFSFSEVRIGVIPAVISVVCIPKLGTHHAMKLFITGERFSGTQAVEMGFAHRAVPKDQLVDAVNEEIDMINRGGPIAVVECKKLVRRVPQLSTEEGFSETAEWSGRMFRSNEASEGMAAFREKRDASWIQDA</sequence>
<dbReference type="SUPFAM" id="SSF52096">
    <property type="entry name" value="ClpP/crotonase"/>
    <property type="match status" value="1"/>
</dbReference>
<reference evidence="2" key="1">
    <citation type="submission" date="2018-05" db="EMBL/GenBank/DDBJ databases">
        <authorList>
            <person name="Lanie J.A."/>
            <person name="Ng W.-L."/>
            <person name="Kazmierczak K.M."/>
            <person name="Andrzejewski T.M."/>
            <person name="Davidsen T.M."/>
            <person name="Wayne K.J."/>
            <person name="Tettelin H."/>
            <person name="Glass J.I."/>
            <person name="Rusch D."/>
            <person name="Podicherti R."/>
            <person name="Tsui H.-C.T."/>
            <person name="Winkler M.E."/>
        </authorList>
    </citation>
    <scope>NUCLEOTIDE SEQUENCE</scope>
</reference>
<dbReference type="Gene3D" id="3.90.226.10">
    <property type="entry name" value="2-enoyl-CoA Hydratase, Chain A, domain 1"/>
    <property type="match status" value="1"/>
</dbReference>
<name>A0A381TIL4_9ZZZZ</name>
<dbReference type="Gene3D" id="1.10.12.10">
    <property type="entry name" value="Lyase 2-enoyl-coa Hydratase, Chain A, domain 2"/>
    <property type="match status" value="1"/>
</dbReference>
<gene>
    <name evidence="2" type="ORF">METZ01_LOCUS68523</name>
</gene>
<dbReference type="InterPro" id="IPR001753">
    <property type="entry name" value="Enoyl-CoA_hydra/iso"/>
</dbReference>
<evidence type="ECO:0008006" key="3">
    <source>
        <dbReference type="Google" id="ProtNLM"/>
    </source>
</evidence>
<dbReference type="PANTHER" id="PTHR42964:SF1">
    <property type="entry name" value="POLYKETIDE BIOSYNTHESIS ENOYL-COA HYDRATASE PKSH-RELATED"/>
    <property type="match status" value="1"/>
</dbReference>
<dbReference type="InterPro" id="IPR051683">
    <property type="entry name" value="Enoyl-CoA_Hydratase/Isomerase"/>
</dbReference>
<dbReference type="CDD" id="cd06558">
    <property type="entry name" value="crotonase-like"/>
    <property type="match status" value="1"/>
</dbReference>
<organism evidence="2">
    <name type="scientific">marine metagenome</name>
    <dbReference type="NCBI Taxonomy" id="408172"/>
    <lineage>
        <taxon>unclassified sequences</taxon>
        <taxon>metagenomes</taxon>
        <taxon>ecological metagenomes</taxon>
    </lineage>
</organism>
<feature type="non-terminal residue" evidence="2">
    <location>
        <position position="1"/>
    </location>
</feature>
<dbReference type="AlphaFoldDB" id="A0A381TIL4"/>
<dbReference type="InterPro" id="IPR029045">
    <property type="entry name" value="ClpP/crotonase-like_dom_sf"/>
</dbReference>
<dbReference type="InterPro" id="IPR014748">
    <property type="entry name" value="Enoyl-CoA_hydra_C"/>
</dbReference>
<proteinExistence type="inferred from homology"/>
<dbReference type="PANTHER" id="PTHR42964">
    <property type="entry name" value="ENOYL-COA HYDRATASE"/>
    <property type="match status" value="1"/>
</dbReference>